<dbReference type="AlphaFoldDB" id="A0A0G0MM54"/>
<dbReference type="EMBL" id="LBUP01000007">
    <property type="protein sequence ID" value="KKQ66006.1"/>
    <property type="molecule type" value="Genomic_DNA"/>
</dbReference>
<dbReference type="Proteomes" id="UP000034235">
    <property type="component" value="Unassembled WGS sequence"/>
</dbReference>
<organism evidence="4 5">
    <name type="scientific">Candidatus Daviesbacteria bacterium GW2011_GWA2_38_24</name>
    <dbReference type="NCBI Taxonomy" id="1618422"/>
    <lineage>
        <taxon>Bacteria</taxon>
        <taxon>Candidatus Daviesiibacteriota</taxon>
    </lineage>
</organism>
<feature type="compositionally biased region" description="Pro residues" evidence="1">
    <location>
        <begin position="178"/>
        <end position="197"/>
    </location>
</feature>
<sequence length="280" mass="30600">MARLLALATLILSLVLFPPATLAYLSQDAVPGDRMYPIKRGFEDVILTVTSINPWSKAFVATARSARRYREAQALLARGSSEATKTLNELVTQTSSAAEDIQKIANFEQKQALIAKLSKEIETFDKGLSEVQAKTVVRSTPETAASVVASPSPVPSPTFVAVVPTPSPSPTLVNALPSPSPSPVVQPPAPTPSPVPTHPVVASQAEDIEKTRKELEKIKRKLEEESRKHKDEKKQEIKEENKGKKTNSLPACRLVIRSPRPPMYIGVLAMTVYWKILNSY</sequence>
<evidence type="ECO:0000313" key="4">
    <source>
        <dbReference type="EMBL" id="KKQ66006.1"/>
    </source>
</evidence>
<dbReference type="InterPro" id="IPR043725">
    <property type="entry name" value="DUF5667"/>
</dbReference>
<proteinExistence type="predicted"/>
<dbReference type="Pfam" id="PF18915">
    <property type="entry name" value="DUF5667"/>
    <property type="match status" value="1"/>
</dbReference>
<keyword evidence="2" id="KW-0732">Signal</keyword>
<accession>A0A0G0MM54</accession>
<evidence type="ECO:0000256" key="2">
    <source>
        <dbReference type="SAM" id="SignalP"/>
    </source>
</evidence>
<feature type="compositionally biased region" description="Basic and acidic residues" evidence="1">
    <location>
        <begin position="207"/>
        <end position="243"/>
    </location>
</feature>
<feature type="domain" description="DUF5667" evidence="3">
    <location>
        <begin position="29"/>
        <end position="112"/>
    </location>
</feature>
<comment type="caution">
    <text evidence="4">The sequence shown here is derived from an EMBL/GenBank/DDBJ whole genome shotgun (WGS) entry which is preliminary data.</text>
</comment>
<evidence type="ECO:0000313" key="5">
    <source>
        <dbReference type="Proteomes" id="UP000034235"/>
    </source>
</evidence>
<feature type="region of interest" description="Disordered" evidence="1">
    <location>
        <begin position="169"/>
        <end position="247"/>
    </location>
</feature>
<evidence type="ECO:0000256" key="1">
    <source>
        <dbReference type="SAM" id="MobiDB-lite"/>
    </source>
</evidence>
<name>A0A0G0MM54_9BACT</name>
<feature type="signal peptide" evidence="2">
    <location>
        <begin position="1"/>
        <end position="23"/>
    </location>
</feature>
<reference evidence="4 5" key="1">
    <citation type="journal article" date="2015" name="Nature">
        <title>rRNA introns, odd ribosomes, and small enigmatic genomes across a large radiation of phyla.</title>
        <authorList>
            <person name="Brown C.T."/>
            <person name="Hug L.A."/>
            <person name="Thomas B.C."/>
            <person name="Sharon I."/>
            <person name="Castelle C.J."/>
            <person name="Singh A."/>
            <person name="Wilkins M.J."/>
            <person name="Williams K.H."/>
            <person name="Banfield J.F."/>
        </authorList>
    </citation>
    <scope>NUCLEOTIDE SEQUENCE [LARGE SCALE GENOMIC DNA]</scope>
</reference>
<feature type="chain" id="PRO_5002533521" evidence="2">
    <location>
        <begin position="24"/>
        <end position="280"/>
    </location>
</feature>
<evidence type="ECO:0000259" key="3">
    <source>
        <dbReference type="Pfam" id="PF18915"/>
    </source>
</evidence>
<gene>
    <name evidence="4" type="ORF">US86_C0007G0051</name>
</gene>
<protein>
    <submittedName>
        <fullName evidence="4">Villin headpiece domain-containing protein</fullName>
    </submittedName>
</protein>